<dbReference type="InterPro" id="IPR010917">
    <property type="entry name" value="TonB_rcpt_CS"/>
</dbReference>
<keyword evidence="19" id="KW-0675">Receptor</keyword>
<dbReference type="InterPro" id="IPR000531">
    <property type="entry name" value="Beta-barrel_TonB"/>
</dbReference>
<dbReference type="Gene3D" id="2.40.170.20">
    <property type="entry name" value="TonB-dependent receptor, beta-barrel domain"/>
    <property type="match status" value="1"/>
</dbReference>
<evidence type="ECO:0000256" key="7">
    <source>
        <dbReference type="ARBA" id="ARBA00023004"/>
    </source>
</evidence>
<feature type="domain" description="TonB-dependent receptor-like beta-barrel" evidence="17">
    <location>
        <begin position="316"/>
        <end position="737"/>
    </location>
</feature>
<dbReference type="EMBL" id="BAABHV010000028">
    <property type="protein sequence ID" value="GAA5063205.1"/>
    <property type="molecule type" value="Genomic_DNA"/>
</dbReference>
<evidence type="ECO:0000256" key="2">
    <source>
        <dbReference type="ARBA" id="ARBA00022448"/>
    </source>
</evidence>
<evidence type="ECO:0000256" key="5">
    <source>
        <dbReference type="ARBA" id="ARBA00022692"/>
    </source>
</evidence>
<dbReference type="InterPro" id="IPR010916">
    <property type="entry name" value="TonB_box_CS"/>
</dbReference>
<feature type="short sequence motif" description="TonB C-terminal box" evidence="14">
    <location>
        <begin position="757"/>
        <end position="774"/>
    </location>
</feature>
<keyword evidence="5 12" id="KW-0812">Transmembrane</keyword>
<keyword evidence="6 16" id="KW-0732">Signal</keyword>
<dbReference type="CDD" id="cd01347">
    <property type="entry name" value="ligand_gated_channel"/>
    <property type="match status" value="1"/>
</dbReference>
<reference evidence="20" key="1">
    <citation type="journal article" date="2019" name="Int. J. Syst. Evol. Microbiol.">
        <title>The Global Catalogue of Microorganisms (GCM) 10K type strain sequencing project: providing services to taxonomists for standard genome sequencing and annotation.</title>
        <authorList>
            <consortium name="The Broad Institute Genomics Platform"/>
            <consortium name="The Broad Institute Genome Sequencing Center for Infectious Disease"/>
            <person name="Wu L."/>
            <person name="Ma J."/>
        </authorList>
    </citation>
    <scope>NUCLEOTIDE SEQUENCE [LARGE SCALE GENOMIC DNA]</scope>
    <source>
        <strain evidence="20">JCM 18014</strain>
    </source>
</reference>
<proteinExistence type="inferred from homology"/>
<dbReference type="InterPro" id="IPR036942">
    <property type="entry name" value="Beta-barrel_TonB_sf"/>
</dbReference>
<evidence type="ECO:0000256" key="14">
    <source>
        <dbReference type="PROSITE-ProRule" id="PRU10144"/>
    </source>
</evidence>
<keyword evidence="4" id="KW-0410">Iron transport</keyword>
<organism evidence="19 20">
    <name type="scientific">Erythrobacter westpacificensis</name>
    <dbReference type="NCBI Taxonomy" id="1055231"/>
    <lineage>
        <taxon>Bacteria</taxon>
        <taxon>Pseudomonadati</taxon>
        <taxon>Pseudomonadota</taxon>
        <taxon>Alphaproteobacteria</taxon>
        <taxon>Sphingomonadales</taxon>
        <taxon>Erythrobacteraceae</taxon>
        <taxon>Erythrobacter/Porphyrobacter group</taxon>
        <taxon>Erythrobacter</taxon>
    </lineage>
</organism>
<comment type="caution">
    <text evidence="19">The sequence shown here is derived from an EMBL/GenBank/DDBJ whole genome shotgun (WGS) entry which is preliminary data.</text>
</comment>
<dbReference type="SUPFAM" id="SSF56935">
    <property type="entry name" value="Porins"/>
    <property type="match status" value="1"/>
</dbReference>
<evidence type="ECO:0000256" key="15">
    <source>
        <dbReference type="RuleBase" id="RU003357"/>
    </source>
</evidence>
<dbReference type="InterPro" id="IPR039426">
    <property type="entry name" value="TonB-dep_rcpt-like"/>
</dbReference>
<evidence type="ECO:0000259" key="17">
    <source>
        <dbReference type="Pfam" id="PF00593"/>
    </source>
</evidence>
<evidence type="ECO:0000256" key="9">
    <source>
        <dbReference type="ARBA" id="ARBA00023077"/>
    </source>
</evidence>
<feature type="signal peptide" evidence="16">
    <location>
        <begin position="1"/>
        <end position="29"/>
    </location>
</feature>
<evidence type="ECO:0000256" key="12">
    <source>
        <dbReference type="PROSITE-ProRule" id="PRU01360"/>
    </source>
</evidence>
<evidence type="ECO:0000256" key="4">
    <source>
        <dbReference type="ARBA" id="ARBA00022496"/>
    </source>
</evidence>
<evidence type="ECO:0000313" key="20">
    <source>
        <dbReference type="Proteomes" id="UP001500518"/>
    </source>
</evidence>
<evidence type="ECO:0000256" key="10">
    <source>
        <dbReference type="ARBA" id="ARBA00023136"/>
    </source>
</evidence>
<name>A0ABP9KPI2_9SPHN</name>
<sequence length="774" mass="83250">MSGRSSLASFGQVSAAALALALASEVAYAQEDAGEVEQESGADTQERNTIIVSANRRDERLQDVPIAINVVTADTLGTAGIEDTADLAQVVPGLVYQTSQSGVQAHLRGVGTTALPAGTENSIATYIDGVYILSMSGGLMQLSNIAQVEVLKGPQGTLFGRNATGGVINVRTRDPEYTPGGNVRLGYGNYDTFTASGYVTTGLSDNMAIDVAGYMSLQGDGWGTNVFTGEDVYQSDSYAVRGKLLFEPGDRDEFRLTGDYSRTEGNAFSSYRLLDGTFAQYGPGDTVAAARPSLVNAGAVGANPGQVAPFAVVGDPYAFNGNPYDTATFTQPFGVVESWGASLQWDHEFNNFRFQSITAYRELTADQQWGATPVPAFRTQANFIQNDDQFSQEFQLASLASSDIQWVFGLYYLDGGSNYDPFFITGTAIAPLEQLLFNAFTSTESGAAFGQATIPLGDRTNLTLGGRYTIEERGLVGETIASFLPGFGPPVPITTDQFEGEETFKKFTWRVSLDHRITPNVLGYASWNRGFKSGIYNSVPPGGLTGEAVPPEVLDAYEIGLKTELADGRLNLNIAAFYYDYSDLQVTVFTPIAALIESGPKAEIYGFDLDFIYSPTRLFSINGGLNYSSSEFKEYPNAQFLVPQTEAQGGGNAVVLGSAVGNELPYAPEWTANLGANLEVPLDTGHLDFALNYHYNDGWFAGPDNILEQPSYHLVNGSIGWQIGDTGPNVGLWVRNLLEEEYYTFLSAGNNPGGYNQGIRGAPRTYGITLGYEF</sequence>
<keyword evidence="11 12" id="KW-0998">Cell outer membrane</keyword>
<keyword evidence="20" id="KW-1185">Reference proteome</keyword>
<feature type="domain" description="TonB-dependent receptor plug" evidence="18">
    <location>
        <begin position="61"/>
        <end position="167"/>
    </location>
</feature>
<dbReference type="InterPro" id="IPR012910">
    <property type="entry name" value="Plug_dom"/>
</dbReference>
<evidence type="ECO:0000256" key="11">
    <source>
        <dbReference type="ARBA" id="ARBA00023237"/>
    </source>
</evidence>
<feature type="short sequence motif" description="TonB box" evidence="13">
    <location>
        <begin position="49"/>
        <end position="55"/>
    </location>
</feature>
<evidence type="ECO:0000256" key="3">
    <source>
        <dbReference type="ARBA" id="ARBA00022452"/>
    </source>
</evidence>
<dbReference type="RefSeq" id="WP_346034117.1">
    <property type="nucleotide sequence ID" value="NZ_BAABHV010000028.1"/>
</dbReference>
<evidence type="ECO:0000256" key="6">
    <source>
        <dbReference type="ARBA" id="ARBA00022729"/>
    </source>
</evidence>
<dbReference type="Pfam" id="PF00593">
    <property type="entry name" value="TonB_dep_Rec_b-barrel"/>
    <property type="match status" value="1"/>
</dbReference>
<evidence type="ECO:0000256" key="1">
    <source>
        <dbReference type="ARBA" id="ARBA00004571"/>
    </source>
</evidence>
<protein>
    <submittedName>
        <fullName evidence="19">TonB-dependent receptor</fullName>
    </submittedName>
</protein>
<accession>A0ABP9KPI2</accession>
<comment type="subcellular location">
    <subcellularLocation>
        <location evidence="1 12">Cell outer membrane</location>
        <topology evidence="1 12">Multi-pass membrane protein</topology>
    </subcellularLocation>
</comment>
<evidence type="ECO:0000313" key="19">
    <source>
        <dbReference type="EMBL" id="GAA5063205.1"/>
    </source>
</evidence>
<keyword evidence="8" id="KW-0406">Ion transport</keyword>
<evidence type="ECO:0000256" key="16">
    <source>
        <dbReference type="SAM" id="SignalP"/>
    </source>
</evidence>
<evidence type="ECO:0000259" key="18">
    <source>
        <dbReference type="Pfam" id="PF07715"/>
    </source>
</evidence>
<keyword evidence="2 12" id="KW-0813">Transport</keyword>
<dbReference type="PROSITE" id="PS52016">
    <property type="entry name" value="TONB_DEPENDENT_REC_3"/>
    <property type="match status" value="1"/>
</dbReference>
<gene>
    <name evidence="19" type="ORF">GCM10023208_34220</name>
</gene>
<keyword evidence="7" id="KW-0408">Iron</keyword>
<dbReference type="PROSITE" id="PS01156">
    <property type="entry name" value="TONB_DEPENDENT_REC_2"/>
    <property type="match status" value="1"/>
</dbReference>
<keyword evidence="10 12" id="KW-0472">Membrane</keyword>
<dbReference type="PANTHER" id="PTHR32552:SF81">
    <property type="entry name" value="TONB-DEPENDENT OUTER MEMBRANE RECEPTOR"/>
    <property type="match status" value="1"/>
</dbReference>
<feature type="chain" id="PRO_5045434683" evidence="16">
    <location>
        <begin position="30"/>
        <end position="774"/>
    </location>
</feature>
<dbReference type="Proteomes" id="UP001500518">
    <property type="component" value="Unassembled WGS sequence"/>
</dbReference>
<keyword evidence="9 13" id="KW-0798">TonB box</keyword>
<dbReference type="PANTHER" id="PTHR32552">
    <property type="entry name" value="FERRICHROME IRON RECEPTOR-RELATED"/>
    <property type="match status" value="1"/>
</dbReference>
<evidence type="ECO:0000256" key="8">
    <source>
        <dbReference type="ARBA" id="ARBA00023065"/>
    </source>
</evidence>
<keyword evidence="3 12" id="KW-1134">Transmembrane beta strand</keyword>
<comment type="similarity">
    <text evidence="12 15">Belongs to the TonB-dependent receptor family.</text>
</comment>
<evidence type="ECO:0000256" key="13">
    <source>
        <dbReference type="PROSITE-ProRule" id="PRU10143"/>
    </source>
</evidence>
<dbReference type="Pfam" id="PF07715">
    <property type="entry name" value="Plug"/>
    <property type="match status" value="1"/>
</dbReference>
<dbReference type="PROSITE" id="PS00430">
    <property type="entry name" value="TONB_DEPENDENT_REC_1"/>
    <property type="match status" value="1"/>
</dbReference>